<evidence type="ECO:0000256" key="1">
    <source>
        <dbReference type="ARBA" id="ARBA00006090"/>
    </source>
</evidence>
<dbReference type="Pfam" id="PF22566">
    <property type="entry name" value="UBA_8"/>
    <property type="match status" value="1"/>
</dbReference>
<dbReference type="AlphaFoldDB" id="A0A7R9KM15"/>
<dbReference type="OrthoDB" id="6093553at2759"/>
<accession>A0A7R9KM15</accession>
<dbReference type="Proteomes" id="UP000759131">
    <property type="component" value="Unassembled WGS sequence"/>
</dbReference>
<dbReference type="InterPro" id="IPR039310">
    <property type="entry name" value="UBALD1/2"/>
</dbReference>
<dbReference type="SUPFAM" id="SSF46934">
    <property type="entry name" value="UBA-like"/>
    <property type="match status" value="1"/>
</dbReference>
<evidence type="ECO:0000313" key="4">
    <source>
        <dbReference type="Proteomes" id="UP000759131"/>
    </source>
</evidence>
<comment type="similarity">
    <text evidence="1">Belongs to the UBALD family.</text>
</comment>
<dbReference type="CDD" id="cd14343">
    <property type="entry name" value="UBA_F100B_like"/>
    <property type="match status" value="1"/>
</dbReference>
<organism evidence="3">
    <name type="scientific">Medioppia subpectinata</name>
    <dbReference type="NCBI Taxonomy" id="1979941"/>
    <lineage>
        <taxon>Eukaryota</taxon>
        <taxon>Metazoa</taxon>
        <taxon>Ecdysozoa</taxon>
        <taxon>Arthropoda</taxon>
        <taxon>Chelicerata</taxon>
        <taxon>Arachnida</taxon>
        <taxon>Acari</taxon>
        <taxon>Acariformes</taxon>
        <taxon>Sarcoptiformes</taxon>
        <taxon>Oribatida</taxon>
        <taxon>Brachypylina</taxon>
        <taxon>Oppioidea</taxon>
        <taxon>Oppiidae</taxon>
        <taxon>Medioppia</taxon>
    </lineage>
</organism>
<feature type="domain" description="UBA-like" evidence="2">
    <location>
        <begin position="5"/>
        <end position="46"/>
    </location>
</feature>
<dbReference type="PROSITE" id="PS51257">
    <property type="entry name" value="PROKAR_LIPOPROTEIN"/>
    <property type="match status" value="1"/>
</dbReference>
<reference evidence="3" key="1">
    <citation type="submission" date="2020-11" db="EMBL/GenBank/DDBJ databases">
        <authorList>
            <person name="Tran Van P."/>
        </authorList>
    </citation>
    <scope>NUCLEOTIDE SEQUENCE</scope>
</reference>
<dbReference type="InterPro" id="IPR054109">
    <property type="entry name" value="UBA_8"/>
</dbReference>
<name>A0A7R9KM15_9ACAR</name>
<dbReference type="Gene3D" id="1.10.8.10">
    <property type="entry name" value="DNA helicase RuvA subunit, C-terminal domain"/>
    <property type="match status" value="1"/>
</dbReference>
<evidence type="ECO:0000259" key="2">
    <source>
        <dbReference type="Pfam" id="PF22566"/>
    </source>
</evidence>
<proteinExistence type="inferred from homology"/>
<dbReference type="EMBL" id="CAJPIZ010002247">
    <property type="protein sequence ID" value="CAG2104753.1"/>
    <property type="molecule type" value="Genomic_DNA"/>
</dbReference>
<protein>
    <recommendedName>
        <fullName evidence="2">UBA-like domain-containing protein</fullName>
    </recommendedName>
</protein>
<keyword evidence="4" id="KW-1185">Reference proteome</keyword>
<sequence>MDSLREQVMINQFVSAAGCARDQAIQLLQSTHWQFETALSMFFQESNACHSNPHLKSMCTPANTPATPPNFPDTLLAFSKMSTTENKGLRERSNSNTMPAMMYSSPNLMPTNSNLINNRVSHHHNHNHSLQHINAGNRVLNATAGQTSNQR</sequence>
<dbReference type="EMBL" id="OC856822">
    <property type="protein sequence ID" value="CAD7624323.1"/>
    <property type="molecule type" value="Genomic_DNA"/>
</dbReference>
<gene>
    <name evidence="3" type="ORF">OSB1V03_LOCUS4768</name>
</gene>
<dbReference type="PANTHER" id="PTHR31993">
    <property type="entry name" value="UBA-LIKE DOMAIN-CONTAINING PROTEIN 2"/>
    <property type="match status" value="1"/>
</dbReference>
<dbReference type="PANTHER" id="PTHR31993:SF4">
    <property type="entry name" value="UBA-LIKE DOMAIN-CONTAINING PROTEIN"/>
    <property type="match status" value="1"/>
</dbReference>
<dbReference type="InterPro" id="IPR009060">
    <property type="entry name" value="UBA-like_sf"/>
</dbReference>
<evidence type="ECO:0000313" key="3">
    <source>
        <dbReference type="EMBL" id="CAD7624323.1"/>
    </source>
</evidence>